<reference evidence="2 3" key="1">
    <citation type="submission" date="2018-07" db="EMBL/GenBank/DDBJ databases">
        <title>Genome analysis of Larkinella rosea.</title>
        <authorList>
            <person name="Zhou Z."/>
            <person name="Wang G."/>
        </authorList>
    </citation>
    <scope>NUCLEOTIDE SEQUENCE [LARGE SCALE GENOMIC DNA]</scope>
    <source>
        <strain evidence="3">zzj9</strain>
    </source>
</reference>
<dbReference type="EMBL" id="QOWE01000011">
    <property type="protein sequence ID" value="RCR68869.1"/>
    <property type="molecule type" value="Genomic_DNA"/>
</dbReference>
<gene>
    <name evidence="2" type="ORF">DUE52_15425</name>
</gene>
<protein>
    <submittedName>
        <fullName evidence="2">Uncharacterized protein</fullName>
    </submittedName>
</protein>
<accession>A0A368JMG8</accession>
<feature type="region of interest" description="Disordered" evidence="1">
    <location>
        <begin position="71"/>
        <end position="90"/>
    </location>
</feature>
<dbReference type="AlphaFoldDB" id="A0A368JMG8"/>
<organism evidence="2 3">
    <name type="scientific">Larkinella punicea</name>
    <dbReference type="NCBI Taxonomy" id="2315727"/>
    <lineage>
        <taxon>Bacteria</taxon>
        <taxon>Pseudomonadati</taxon>
        <taxon>Bacteroidota</taxon>
        <taxon>Cytophagia</taxon>
        <taxon>Cytophagales</taxon>
        <taxon>Spirosomataceae</taxon>
        <taxon>Larkinella</taxon>
    </lineage>
</organism>
<evidence type="ECO:0000313" key="3">
    <source>
        <dbReference type="Proteomes" id="UP000253383"/>
    </source>
</evidence>
<proteinExistence type="predicted"/>
<evidence type="ECO:0000256" key="1">
    <source>
        <dbReference type="SAM" id="MobiDB-lite"/>
    </source>
</evidence>
<sequence>MQNNAGFCRSFQACRMRLASVASGLSLLVWGLLCGQAMLLATVQTMNHKAVCHADHGFLCDVYMGVPSHEKRGKPMDSSPHRGASATAERVAPGTILKVLKTA</sequence>
<evidence type="ECO:0000313" key="2">
    <source>
        <dbReference type="EMBL" id="RCR68869.1"/>
    </source>
</evidence>
<comment type="caution">
    <text evidence="2">The sequence shown here is derived from an EMBL/GenBank/DDBJ whole genome shotgun (WGS) entry which is preliminary data.</text>
</comment>
<keyword evidence="3" id="KW-1185">Reference proteome</keyword>
<dbReference type="Proteomes" id="UP000253383">
    <property type="component" value="Unassembled WGS sequence"/>
</dbReference>
<name>A0A368JMG8_9BACT</name>